<dbReference type="InParanoid" id="G0MXA4"/>
<sequence>MSHQLHTSQVESPSAAGISVKFKTDLQTIYDNVEKTVDFTYYDKNFYQHLQNLHSESGSEKTTEKTTKFVGDTNDSAYVKKCFRRMAEDIKKLDVDEYLASVQNSLLTLKLKIHDIERKPDELPVETLQEIHEKKEKEYKASIKTYTEKLEKMGARFYFLQNCVIDNYEMCSNQISELISSTELSEDARMQYATLQAESAFLKDATKFLEALRAPCKELSAKIHQQITRPAEDGQEHLFVTPYKERPTVEIITDFVSRCSAIQKKWSDSQFRGQKCKQYLDTAYRFINSVHYKTDHFIEMSKDLDQVYCNVGKDTNERIFIKLALDKKEKCIKEMKIAEQLIVNTNKVLDGFVETDTVFQPSTSSSSAI</sequence>
<keyword evidence="2" id="KW-1185">Reference proteome</keyword>
<protein>
    <submittedName>
        <fullName evidence="1">Uncharacterized protein</fullName>
    </submittedName>
</protein>
<evidence type="ECO:0000313" key="1">
    <source>
        <dbReference type="EMBL" id="EGT46649.1"/>
    </source>
</evidence>
<proteinExistence type="predicted"/>
<accession>G0MXA4</accession>
<dbReference type="EMBL" id="GL379818">
    <property type="protein sequence ID" value="EGT46649.1"/>
    <property type="molecule type" value="Genomic_DNA"/>
</dbReference>
<dbReference type="AlphaFoldDB" id="G0MXA4"/>
<name>G0MXA4_CAEBE</name>
<reference evidence="2" key="1">
    <citation type="submission" date="2011-07" db="EMBL/GenBank/DDBJ databases">
        <authorList>
            <consortium name="Caenorhabditis brenneri Sequencing and Analysis Consortium"/>
            <person name="Wilson R.K."/>
        </authorList>
    </citation>
    <scope>NUCLEOTIDE SEQUENCE [LARGE SCALE GENOMIC DNA]</scope>
    <source>
        <strain evidence="2">PB2801</strain>
    </source>
</reference>
<dbReference type="HOGENOM" id="CLU_765536_0_0_1"/>
<evidence type="ECO:0000313" key="2">
    <source>
        <dbReference type="Proteomes" id="UP000008068"/>
    </source>
</evidence>
<dbReference type="Proteomes" id="UP000008068">
    <property type="component" value="Unassembled WGS sequence"/>
</dbReference>
<organism evidence="2">
    <name type="scientific">Caenorhabditis brenneri</name>
    <name type="common">Nematode worm</name>
    <dbReference type="NCBI Taxonomy" id="135651"/>
    <lineage>
        <taxon>Eukaryota</taxon>
        <taxon>Metazoa</taxon>
        <taxon>Ecdysozoa</taxon>
        <taxon>Nematoda</taxon>
        <taxon>Chromadorea</taxon>
        <taxon>Rhabditida</taxon>
        <taxon>Rhabditina</taxon>
        <taxon>Rhabditomorpha</taxon>
        <taxon>Rhabditoidea</taxon>
        <taxon>Rhabditidae</taxon>
        <taxon>Peloderinae</taxon>
        <taxon>Caenorhabditis</taxon>
    </lineage>
</organism>
<gene>
    <name evidence="1" type="ORF">CAEBREN_13319</name>
</gene>